<dbReference type="Proteomes" id="UP000243002">
    <property type="component" value="Unassembled WGS sequence"/>
</dbReference>
<dbReference type="Pfam" id="PF10929">
    <property type="entry name" value="DUF2811"/>
    <property type="match status" value="1"/>
</dbReference>
<dbReference type="InterPro" id="IPR021231">
    <property type="entry name" value="DUF2811"/>
</dbReference>
<organism evidence="1 2">
    <name type="scientific">Cyanobium usitatum str. Tous</name>
    <dbReference type="NCBI Taxonomy" id="2116684"/>
    <lineage>
        <taxon>Bacteria</taxon>
        <taxon>Bacillati</taxon>
        <taxon>Cyanobacteriota</taxon>
        <taxon>Cyanophyceae</taxon>
        <taxon>Synechococcales</taxon>
        <taxon>Prochlorococcaceae</taxon>
        <taxon>Cyanobium</taxon>
    </lineage>
</organism>
<dbReference type="AlphaFoldDB" id="A0A2P7MQC9"/>
<name>A0A2P7MQC9_9CYAN</name>
<dbReference type="RefSeq" id="WP_106633170.1">
    <property type="nucleotide sequence ID" value="NZ_PXXO01000024.1"/>
</dbReference>
<accession>A0A2P7MQC9</accession>
<reference evidence="1 2" key="1">
    <citation type="journal article" date="2018" name="Environ. Microbiol.">
        <title>Ecological and genomic features of two widespread freshwater picocyanobacteria.</title>
        <authorList>
            <person name="Cabello-Yeves P.J."/>
            <person name="Picazo A."/>
            <person name="Camacho A."/>
            <person name="Callieri C."/>
            <person name="Rosselli R."/>
            <person name="Roda-Garcia J.J."/>
            <person name="Coutinho F.H."/>
            <person name="Rodriguez-Valera F."/>
        </authorList>
    </citation>
    <scope>NUCLEOTIDE SEQUENCE [LARGE SCALE GENOMIC DNA]</scope>
    <source>
        <strain evidence="1 2">Tous</strain>
    </source>
</reference>
<proteinExistence type="predicted"/>
<sequence>MNKNQDSHKCLAVTSASAAAGYCFDGRVLCVGVLMTGIPDAMAVFIVGHPQWDQYRLMQPAVVKHYLDGLFRGPNQGLGEPEALSR</sequence>
<protein>
    <submittedName>
        <fullName evidence="1">Uncharacterized protein</fullName>
    </submittedName>
</protein>
<comment type="caution">
    <text evidence="1">The sequence shown here is derived from an EMBL/GenBank/DDBJ whole genome shotgun (WGS) entry which is preliminary data.</text>
</comment>
<evidence type="ECO:0000313" key="2">
    <source>
        <dbReference type="Proteomes" id="UP000243002"/>
    </source>
</evidence>
<dbReference type="EMBL" id="PXXO01000024">
    <property type="protein sequence ID" value="PSJ03418.1"/>
    <property type="molecule type" value="Genomic_DNA"/>
</dbReference>
<evidence type="ECO:0000313" key="1">
    <source>
        <dbReference type="EMBL" id="PSJ03418.1"/>
    </source>
</evidence>
<keyword evidence="2" id="KW-1185">Reference proteome</keyword>
<gene>
    <name evidence="1" type="ORF">C7K55_13090</name>
</gene>